<evidence type="ECO:0000313" key="3">
    <source>
        <dbReference type="Proteomes" id="UP001180840"/>
    </source>
</evidence>
<dbReference type="SUPFAM" id="SSF50494">
    <property type="entry name" value="Trypsin-like serine proteases"/>
    <property type="match status" value="1"/>
</dbReference>
<evidence type="ECO:0008006" key="4">
    <source>
        <dbReference type="Google" id="ProtNLM"/>
    </source>
</evidence>
<dbReference type="Gene3D" id="2.40.10.10">
    <property type="entry name" value="Trypsin-like serine proteases"/>
    <property type="match status" value="2"/>
</dbReference>
<name>A0ABU1ZY61_9CORY</name>
<accession>A0ABU1ZY61</accession>
<protein>
    <recommendedName>
        <fullName evidence="4">Trypsin</fullName>
    </recommendedName>
</protein>
<keyword evidence="3" id="KW-1185">Reference proteome</keyword>
<sequence>MPQNLALPRLLALFFATLMLLGITTVPAGAQPNSRARVDQGEELVFVLGGQAYACQATWIDHAAARIWTAGGCGPDGASMRAQVNGDWVELGTVTSLYPGDGLRDFLGYIQLRPGQASLLGSNALEPAATGVVAPGSEACVAAASGRQHCVRVTGSDAELLTLGSLGSVADPIYPGAPVTVDGRLVASLDWLAPLATATVLRPVGRASTSEPSLQLMNLQWDASLSYPAGYGDPVNQGDTLGVTTPAGEDLICTLGYVDKLSGRLYTAGHCGGDGAHLYTVDGNGVSEHYLGTLTTDFDMSAPYVDASFDEDYGYVEVPADRVGLLGENSHSGDAMILPSLLAVGQILYALGQTTGAVMITEVMGTLNNIIMSVDGQMPRPGDSGGPVWTVIDDQRYFVGVISGSNEDTGVNVSWLETAEYVDPAINYTDELIDEWLAQELAAADAASPTPVQVTVGGLVGVADNPSSWRLEATCTVTAIDLENNRVHVNPGCPGGRMVTTEDGVWALQELGPLVDASEPYIQVRPDKAHLLAGGAAAPEPVPAEEPTDDVRAASSSLGSSR</sequence>
<evidence type="ECO:0000313" key="2">
    <source>
        <dbReference type="EMBL" id="MDR7329874.1"/>
    </source>
</evidence>
<feature type="region of interest" description="Disordered" evidence="1">
    <location>
        <begin position="532"/>
        <end position="562"/>
    </location>
</feature>
<dbReference type="InterPro" id="IPR009003">
    <property type="entry name" value="Peptidase_S1_PA"/>
</dbReference>
<dbReference type="EMBL" id="JAVDXZ010000001">
    <property type="protein sequence ID" value="MDR7329874.1"/>
    <property type="molecule type" value="Genomic_DNA"/>
</dbReference>
<dbReference type="Proteomes" id="UP001180840">
    <property type="component" value="Unassembled WGS sequence"/>
</dbReference>
<proteinExistence type="predicted"/>
<reference evidence="2" key="1">
    <citation type="submission" date="2023-07" db="EMBL/GenBank/DDBJ databases">
        <title>Sequencing the genomes of 1000 actinobacteria strains.</title>
        <authorList>
            <person name="Klenk H.-P."/>
        </authorList>
    </citation>
    <scope>NUCLEOTIDE SEQUENCE</scope>
    <source>
        <strain evidence="2">DSM 107476</strain>
    </source>
</reference>
<organism evidence="2 3">
    <name type="scientific">Corynebacterium guangdongense</name>
    <dbReference type="NCBI Taxonomy" id="1783348"/>
    <lineage>
        <taxon>Bacteria</taxon>
        <taxon>Bacillati</taxon>
        <taxon>Actinomycetota</taxon>
        <taxon>Actinomycetes</taxon>
        <taxon>Mycobacteriales</taxon>
        <taxon>Corynebacteriaceae</taxon>
        <taxon>Corynebacterium</taxon>
    </lineage>
</organism>
<evidence type="ECO:0000256" key="1">
    <source>
        <dbReference type="SAM" id="MobiDB-lite"/>
    </source>
</evidence>
<gene>
    <name evidence="2" type="ORF">J2S39_001550</name>
</gene>
<dbReference type="RefSeq" id="WP_290195048.1">
    <property type="nucleotide sequence ID" value="NZ_CP047654.1"/>
</dbReference>
<dbReference type="InterPro" id="IPR043504">
    <property type="entry name" value="Peptidase_S1_PA_chymotrypsin"/>
</dbReference>
<comment type="caution">
    <text evidence="2">The sequence shown here is derived from an EMBL/GenBank/DDBJ whole genome shotgun (WGS) entry which is preliminary data.</text>
</comment>